<evidence type="ECO:0000313" key="2">
    <source>
        <dbReference type="Proteomes" id="UP000781958"/>
    </source>
</evidence>
<evidence type="ECO:0000313" key="1">
    <source>
        <dbReference type="EMBL" id="MBP2290634.1"/>
    </source>
</evidence>
<keyword evidence="2" id="KW-1185">Reference proteome</keyword>
<name>A0ABS4SDI8_9PROT</name>
<comment type="caution">
    <text evidence="1">The sequence shown here is derived from an EMBL/GenBank/DDBJ whole genome shotgun (WGS) entry which is preliminary data.</text>
</comment>
<accession>A0ABS4SDI8</accession>
<reference evidence="1 2" key="1">
    <citation type="submission" date="2021-03" db="EMBL/GenBank/DDBJ databases">
        <title>Genomic Encyclopedia of Type Strains, Phase III (KMG-III): the genomes of soil and plant-associated and newly described type strains.</title>
        <authorList>
            <person name="Whitman W."/>
        </authorList>
    </citation>
    <scope>NUCLEOTIDE SEQUENCE [LARGE SCALE GENOMIC DNA]</scope>
    <source>
        <strain evidence="1 2">IMMIB AFH-6</strain>
    </source>
</reference>
<sequence>MSQSTAHQTSEDRIYEDALFTEYCGDRVAALSPERRRAAHDLFCDVMWHEGIEALTPERLDCILDFAAETLPDAA</sequence>
<organism evidence="1 2">
    <name type="scientific">Azospirillum rugosum</name>
    <dbReference type="NCBI Taxonomy" id="416170"/>
    <lineage>
        <taxon>Bacteria</taxon>
        <taxon>Pseudomonadati</taxon>
        <taxon>Pseudomonadota</taxon>
        <taxon>Alphaproteobacteria</taxon>
        <taxon>Rhodospirillales</taxon>
        <taxon>Azospirillaceae</taxon>
        <taxon>Azospirillum</taxon>
    </lineage>
</organism>
<dbReference type="EMBL" id="JAGINP010000001">
    <property type="protein sequence ID" value="MBP2290634.1"/>
    <property type="molecule type" value="Genomic_DNA"/>
</dbReference>
<dbReference type="Proteomes" id="UP000781958">
    <property type="component" value="Unassembled WGS sequence"/>
</dbReference>
<proteinExistence type="predicted"/>
<gene>
    <name evidence="1" type="ORF">J2851_000371</name>
</gene>
<dbReference type="RefSeq" id="WP_209762974.1">
    <property type="nucleotide sequence ID" value="NZ_JAGINP010000001.1"/>
</dbReference>
<protein>
    <submittedName>
        <fullName evidence="1">Uncharacterized protein</fullName>
    </submittedName>
</protein>